<accession>A0A8H6CSR9</accession>
<feature type="region of interest" description="Disordered" evidence="8">
    <location>
        <begin position="248"/>
        <end position="283"/>
    </location>
</feature>
<evidence type="ECO:0000313" key="11">
    <source>
        <dbReference type="Proteomes" id="UP000593566"/>
    </source>
</evidence>
<organism evidence="10 11">
    <name type="scientific">Letharia lupina</name>
    <dbReference type="NCBI Taxonomy" id="560253"/>
    <lineage>
        <taxon>Eukaryota</taxon>
        <taxon>Fungi</taxon>
        <taxon>Dikarya</taxon>
        <taxon>Ascomycota</taxon>
        <taxon>Pezizomycotina</taxon>
        <taxon>Lecanoromycetes</taxon>
        <taxon>OSLEUM clade</taxon>
        <taxon>Lecanoromycetidae</taxon>
        <taxon>Lecanorales</taxon>
        <taxon>Lecanorineae</taxon>
        <taxon>Parmeliaceae</taxon>
        <taxon>Letharia</taxon>
    </lineage>
</organism>
<evidence type="ECO:0000256" key="5">
    <source>
        <dbReference type="ARBA" id="ARBA00022833"/>
    </source>
</evidence>
<dbReference type="GO" id="GO:0000978">
    <property type="term" value="F:RNA polymerase II cis-regulatory region sequence-specific DNA binding"/>
    <property type="evidence" value="ECO:0007669"/>
    <property type="project" value="InterPro"/>
</dbReference>
<evidence type="ECO:0000256" key="1">
    <source>
        <dbReference type="ARBA" id="ARBA00004123"/>
    </source>
</evidence>
<dbReference type="Proteomes" id="UP000593566">
    <property type="component" value="Unassembled WGS sequence"/>
</dbReference>
<evidence type="ECO:0000256" key="4">
    <source>
        <dbReference type="ARBA" id="ARBA00022771"/>
    </source>
</evidence>
<dbReference type="PROSITE" id="PS00028">
    <property type="entry name" value="ZINC_FINGER_C2H2_1"/>
    <property type="match status" value="2"/>
</dbReference>
<dbReference type="PROSITE" id="PS50157">
    <property type="entry name" value="ZINC_FINGER_C2H2_2"/>
    <property type="match status" value="2"/>
</dbReference>
<evidence type="ECO:0000259" key="9">
    <source>
        <dbReference type="PROSITE" id="PS50157"/>
    </source>
</evidence>
<comment type="subcellular location">
    <subcellularLocation>
        <location evidence="1">Nucleus</location>
    </subcellularLocation>
</comment>
<keyword evidence="3" id="KW-0677">Repeat</keyword>
<protein>
    <recommendedName>
        <fullName evidence="9">C2H2-type domain-containing protein</fullName>
    </recommendedName>
</protein>
<dbReference type="GO" id="GO:0000785">
    <property type="term" value="C:chromatin"/>
    <property type="evidence" value="ECO:0007669"/>
    <property type="project" value="TreeGrafter"/>
</dbReference>
<dbReference type="Gene3D" id="3.30.160.60">
    <property type="entry name" value="Classic Zinc Finger"/>
    <property type="match status" value="2"/>
</dbReference>
<comment type="caution">
    <text evidence="10">The sequence shown here is derived from an EMBL/GenBank/DDBJ whole genome shotgun (WGS) entry which is preliminary data.</text>
</comment>
<evidence type="ECO:0000256" key="8">
    <source>
        <dbReference type="SAM" id="MobiDB-lite"/>
    </source>
</evidence>
<reference evidence="10 11" key="1">
    <citation type="journal article" date="2020" name="Genomics">
        <title>Complete, high-quality genomes from long-read metagenomic sequencing of two wolf lichen thalli reveals enigmatic genome architecture.</title>
        <authorList>
            <person name="McKenzie S.K."/>
            <person name="Walston R.F."/>
            <person name="Allen J.L."/>
        </authorList>
    </citation>
    <scope>NUCLEOTIDE SEQUENCE [LARGE SCALE GENOMIC DNA]</scope>
    <source>
        <strain evidence="10">WasteWater1</strain>
    </source>
</reference>
<dbReference type="InterPro" id="IPR051059">
    <property type="entry name" value="VerF-like"/>
</dbReference>
<name>A0A8H6CSR9_9LECA</name>
<feature type="compositionally biased region" description="Basic and acidic residues" evidence="8">
    <location>
        <begin position="263"/>
        <end position="281"/>
    </location>
</feature>
<keyword evidence="5" id="KW-0862">Zinc</keyword>
<evidence type="ECO:0000256" key="3">
    <source>
        <dbReference type="ARBA" id="ARBA00022737"/>
    </source>
</evidence>
<evidence type="ECO:0000313" key="10">
    <source>
        <dbReference type="EMBL" id="KAF6228526.1"/>
    </source>
</evidence>
<gene>
    <name evidence="10" type="ORF">HO133_008256</name>
</gene>
<keyword evidence="6" id="KW-0539">Nucleus</keyword>
<dbReference type="SMART" id="SM00355">
    <property type="entry name" value="ZnF_C2H2"/>
    <property type="match status" value="2"/>
</dbReference>
<dbReference type="GO" id="GO:0008270">
    <property type="term" value="F:zinc ion binding"/>
    <property type="evidence" value="ECO:0007669"/>
    <property type="project" value="UniProtKB-KW"/>
</dbReference>
<keyword evidence="11" id="KW-1185">Reference proteome</keyword>
<evidence type="ECO:0000256" key="2">
    <source>
        <dbReference type="ARBA" id="ARBA00022723"/>
    </source>
</evidence>
<keyword evidence="2" id="KW-0479">Metal-binding</keyword>
<dbReference type="InterPro" id="IPR036236">
    <property type="entry name" value="Znf_C2H2_sf"/>
</dbReference>
<dbReference type="SUPFAM" id="SSF57667">
    <property type="entry name" value="beta-beta-alpha zinc fingers"/>
    <property type="match status" value="1"/>
</dbReference>
<dbReference type="PANTHER" id="PTHR40626">
    <property type="entry name" value="MIP31509P"/>
    <property type="match status" value="1"/>
</dbReference>
<dbReference type="AlphaFoldDB" id="A0A8H6CSR9"/>
<dbReference type="Pfam" id="PF04082">
    <property type="entry name" value="Fungal_trans"/>
    <property type="match status" value="1"/>
</dbReference>
<dbReference type="CDD" id="cd12148">
    <property type="entry name" value="fungal_TF_MHR"/>
    <property type="match status" value="1"/>
</dbReference>
<evidence type="ECO:0000256" key="6">
    <source>
        <dbReference type="ARBA" id="ARBA00023242"/>
    </source>
</evidence>
<feature type="region of interest" description="Disordered" evidence="8">
    <location>
        <begin position="62"/>
        <end position="81"/>
    </location>
</feature>
<dbReference type="FunFam" id="3.30.160.60:FF:000446">
    <property type="entry name" value="Zinc finger protein"/>
    <property type="match status" value="2"/>
</dbReference>
<feature type="compositionally biased region" description="Polar residues" evidence="8">
    <location>
        <begin position="72"/>
        <end position="81"/>
    </location>
</feature>
<keyword evidence="4 7" id="KW-0863">Zinc-finger</keyword>
<dbReference type="GO" id="GO:0005634">
    <property type="term" value="C:nucleus"/>
    <property type="evidence" value="ECO:0007669"/>
    <property type="project" value="UniProtKB-SubCell"/>
</dbReference>
<dbReference type="EMBL" id="JACCJB010000004">
    <property type="protein sequence ID" value="KAF6228526.1"/>
    <property type="molecule type" value="Genomic_DNA"/>
</dbReference>
<dbReference type="PANTHER" id="PTHR40626:SF25">
    <property type="entry name" value="TRANSCRIPTION FACTOR, PUTATIVE (AFU_ORTHOLOGUE AFUA_3G02070)-RELATED"/>
    <property type="match status" value="1"/>
</dbReference>
<dbReference type="RefSeq" id="XP_037156460.1">
    <property type="nucleotide sequence ID" value="XM_037299124.1"/>
</dbReference>
<proteinExistence type="predicted"/>
<feature type="domain" description="C2H2-type" evidence="9">
    <location>
        <begin position="37"/>
        <end position="65"/>
    </location>
</feature>
<dbReference type="InterPro" id="IPR013087">
    <property type="entry name" value="Znf_C2H2_type"/>
</dbReference>
<evidence type="ECO:0000256" key="7">
    <source>
        <dbReference type="PROSITE-ProRule" id="PRU00042"/>
    </source>
</evidence>
<dbReference type="GO" id="GO:0006351">
    <property type="term" value="P:DNA-templated transcription"/>
    <property type="evidence" value="ECO:0007669"/>
    <property type="project" value="InterPro"/>
</dbReference>
<dbReference type="GeneID" id="59336653"/>
<dbReference type="InterPro" id="IPR007219">
    <property type="entry name" value="XnlR_reg_dom"/>
</dbReference>
<feature type="domain" description="C2H2-type" evidence="9">
    <location>
        <begin position="9"/>
        <end position="36"/>
    </location>
</feature>
<dbReference type="GO" id="GO:0000981">
    <property type="term" value="F:DNA-binding transcription factor activity, RNA polymerase II-specific"/>
    <property type="evidence" value="ECO:0007669"/>
    <property type="project" value="InterPro"/>
</dbReference>
<dbReference type="Pfam" id="PF00096">
    <property type="entry name" value="zf-C2H2"/>
    <property type="match status" value="2"/>
</dbReference>
<sequence length="822" mass="92011">MSTNKKKNFDCTLCPRSFARLEHLQRHRRSHTKEKPFQCAVCPHAFTRSDLLLRHKRLAHSATSPTLGAAQSPRSRSSTSTFLGLGEEELPTTPSRSDIYQQIVTDEAIYQRSSINTPFNGHQIFSPSAQLLGQDDIMPDVDGMTTLDGEPNATLQVAQPFTSPGLHLEDQTAASQMLPFADFDDYLMLLDNATLPTQMFSTISQFEQPLPSFSPDPMILMPDILPPSFSTNADANVRLVNTDQTGFSRFGSRLPSLQPEELPEGHPKERPQSARPSERSRSSLLEISTHSRTILGSRLERFRRVIPKSFVLPTRHALSRYLGGYVTGFHEHLPFLHIPTISTSSASVELILAIAAVGAQYCREPEKSLQIFHAAEAIAMESIRERDCRNARPSGLNNEYLLSRSHHGQDASSYSEAEFQTSAALLGKPIETAQALLLLMAMATWFEHTTLARAAMTMRSQLESLVHDEGLGPEHLVQDTNWELWIEHEGSKRTKFIIYCFFNLHCITFDIPPLILNRTLGMDLPCSEAQWKSTSAEAWIQIRQKEKPEPNFQGAFTKLFNGRSKDSGTTDVSTLGGYILIHALVQHIWFIQQIARYTLAGSEPSPLADLITLEHALRSWQTSWARNPESSVDPLSPHGPLSFNSLALLRIAYIRINVDTGPIRSLRSWDPSQIAMSIKRSSPVGRGKRMTRAALHCAHALSIPIKLGINFVAHTQMFFWSTQHALCSLECALLLTKWLESVTIPMPEPPLSVEENKLLNFVMQMIAETEYAAPPEQPIGNGKHLSAAVVRLWAKLFRSDSIWQMIDVIGRSLNLYADMLEP</sequence>